<dbReference type="EMBL" id="JAWQEG010007914">
    <property type="protein sequence ID" value="KAK3851394.1"/>
    <property type="molecule type" value="Genomic_DNA"/>
</dbReference>
<dbReference type="Proteomes" id="UP001286313">
    <property type="component" value="Unassembled WGS sequence"/>
</dbReference>
<keyword evidence="3" id="KW-1185">Reference proteome</keyword>
<organism evidence="2 3">
    <name type="scientific">Petrolisthes cinctipes</name>
    <name type="common">Flat porcelain crab</name>
    <dbReference type="NCBI Taxonomy" id="88211"/>
    <lineage>
        <taxon>Eukaryota</taxon>
        <taxon>Metazoa</taxon>
        <taxon>Ecdysozoa</taxon>
        <taxon>Arthropoda</taxon>
        <taxon>Crustacea</taxon>
        <taxon>Multicrustacea</taxon>
        <taxon>Malacostraca</taxon>
        <taxon>Eumalacostraca</taxon>
        <taxon>Eucarida</taxon>
        <taxon>Decapoda</taxon>
        <taxon>Pleocyemata</taxon>
        <taxon>Anomura</taxon>
        <taxon>Galatheoidea</taxon>
        <taxon>Porcellanidae</taxon>
        <taxon>Petrolisthes</taxon>
    </lineage>
</organism>
<proteinExistence type="predicted"/>
<evidence type="ECO:0000313" key="2">
    <source>
        <dbReference type="EMBL" id="KAK3851394.1"/>
    </source>
</evidence>
<feature type="non-terminal residue" evidence="2">
    <location>
        <position position="1"/>
    </location>
</feature>
<comment type="caution">
    <text evidence="2">The sequence shown here is derived from an EMBL/GenBank/DDBJ whole genome shotgun (WGS) entry which is preliminary data.</text>
</comment>
<accession>A0AAE1BKZ2</accession>
<protein>
    <submittedName>
        <fullName evidence="2">Uncharacterized protein</fullName>
    </submittedName>
</protein>
<dbReference type="AlphaFoldDB" id="A0AAE1BKZ2"/>
<feature type="region of interest" description="Disordered" evidence="1">
    <location>
        <begin position="1"/>
        <end position="25"/>
    </location>
</feature>
<gene>
    <name evidence="2" type="ORF">Pcinc_041953</name>
</gene>
<evidence type="ECO:0000313" key="3">
    <source>
        <dbReference type="Proteomes" id="UP001286313"/>
    </source>
</evidence>
<evidence type="ECO:0000256" key="1">
    <source>
        <dbReference type="SAM" id="MobiDB-lite"/>
    </source>
</evidence>
<name>A0AAE1BKZ2_PETCI</name>
<reference evidence="2" key="1">
    <citation type="submission" date="2023-10" db="EMBL/GenBank/DDBJ databases">
        <title>Genome assemblies of two species of porcelain crab, Petrolisthes cinctipes and Petrolisthes manimaculis (Anomura: Porcellanidae).</title>
        <authorList>
            <person name="Angst P."/>
        </authorList>
    </citation>
    <scope>NUCLEOTIDE SEQUENCE</scope>
    <source>
        <strain evidence="2">PB745_01</strain>
        <tissue evidence="2">Gill</tissue>
    </source>
</reference>
<feature type="compositionally biased region" description="Low complexity" evidence="1">
    <location>
        <begin position="1"/>
        <end position="14"/>
    </location>
</feature>
<sequence length="25" mass="2425">TTPIPTTAAAPTATSDPDQGIVGQN</sequence>